<protein>
    <recommendedName>
        <fullName evidence="4">Flp pilus assembly protein CpaB</fullName>
    </recommendedName>
</protein>
<reference evidence="2 3" key="1">
    <citation type="submission" date="2023-08" db="EMBL/GenBank/DDBJ databases">
        <title>Characterization of two Paracoccaceae strains isolated from Phycosphere and proposal of Xinfangfangia lacusdiani sp. nov.</title>
        <authorList>
            <person name="Deng Y."/>
            <person name="Zhang Y.Q."/>
        </authorList>
    </citation>
    <scope>NUCLEOTIDE SEQUENCE [LARGE SCALE GENOMIC DNA]</scope>
    <source>
        <strain evidence="2 3">CPCC 101601</strain>
    </source>
</reference>
<sequence>MPNRVKIIGLIVAGMALSAAAGFGSFVYIRALEGELTAARNSLAALGETVRLPVPRVAVTRGALLQHTDFTEISLPVSGLPGNVLRDLPRASPEAPLLALSDMAAGELVLQGGLAAAGERPNTGLIVSTGARAFAVAPRNLQDFIGLLVEGSSVDLVWTRNIGGGQTETRLIGSALRVLALPSDWSAPPFASSAEGVAPLAGKLLLEGAGMEAVLAQMAEQTGFFHILLSDGRRVVVDNEVVIGSTELESLPLVVRDSGPLAAGAAPADSGAGVISKITGASGRKVCTTAVVRGGGRVTMEVPC</sequence>
<accession>A0ABU0VUF7</accession>
<keyword evidence="1" id="KW-0472">Membrane</keyword>
<evidence type="ECO:0000256" key="1">
    <source>
        <dbReference type="SAM" id="Phobius"/>
    </source>
</evidence>
<feature type="transmembrane region" description="Helical" evidence="1">
    <location>
        <begin position="7"/>
        <end position="29"/>
    </location>
</feature>
<keyword evidence="1" id="KW-0812">Transmembrane</keyword>
<proteinExistence type="predicted"/>
<organism evidence="2 3">
    <name type="scientific">Pseudogemmobacter lacusdianii</name>
    <dbReference type="NCBI Taxonomy" id="3069608"/>
    <lineage>
        <taxon>Bacteria</taxon>
        <taxon>Pseudomonadati</taxon>
        <taxon>Pseudomonadota</taxon>
        <taxon>Alphaproteobacteria</taxon>
        <taxon>Rhodobacterales</taxon>
        <taxon>Paracoccaceae</taxon>
        <taxon>Pseudogemmobacter</taxon>
    </lineage>
</organism>
<dbReference type="EMBL" id="JAVDBT010000002">
    <property type="protein sequence ID" value="MDQ2065361.1"/>
    <property type="molecule type" value="Genomic_DNA"/>
</dbReference>
<evidence type="ECO:0000313" key="2">
    <source>
        <dbReference type="EMBL" id="MDQ2065361.1"/>
    </source>
</evidence>
<dbReference type="Proteomes" id="UP001239680">
    <property type="component" value="Unassembled WGS sequence"/>
</dbReference>
<keyword evidence="1" id="KW-1133">Transmembrane helix</keyword>
<evidence type="ECO:0000313" key="3">
    <source>
        <dbReference type="Proteomes" id="UP001239680"/>
    </source>
</evidence>
<evidence type="ECO:0008006" key="4">
    <source>
        <dbReference type="Google" id="ProtNLM"/>
    </source>
</evidence>
<gene>
    <name evidence="2" type="ORF">Q9295_03160</name>
</gene>
<comment type="caution">
    <text evidence="2">The sequence shown here is derived from an EMBL/GenBank/DDBJ whole genome shotgun (WGS) entry which is preliminary data.</text>
</comment>
<name>A0ABU0VUF7_9RHOB</name>
<keyword evidence="3" id="KW-1185">Reference proteome</keyword>
<dbReference type="RefSeq" id="WP_306679050.1">
    <property type="nucleotide sequence ID" value="NZ_JAVDBT010000002.1"/>
</dbReference>